<dbReference type="RefSeq" id="XP_075084934.1">
    <property type="nucleotide sequence ID" value="XM_075228833.1"/>
</dbReference>
<protein>
    <submittedName>
        <fullName evidence="2">Uncharacterized protein LOC142168174</fullName>
    </submittedName>
</protein>
<evidence type="ECO:0000313" key="1">
    <source>
        <dbReference type="Proteomes" id="UP000790787"/>
    </source>
</evidence>
<reference evidence="2" key="2">
    <citation type="submission" date="2025-08" db="UniProtKB">
        <authorList>
            <consortium name="RefSeq"/>
        </authorList>
    </citation>
    <scope>IDENTIFICATION</scope>
    <source>
        <tissue evidence="2">Leaf</tissue>
    </source>
</reference>
<gene>
    <name evidence="2" type="primary">LOC142168174</name>
</gene>
<organism evidence="1 2">
    <name type="scientific">Nicotiana tabacum</name>
    <name type="common">Common tobacco</name>
    <dbReference type="NCBI Taxonomy" id="4097"/>
    <lineage>
        <taxon>Eukaryota</taxon>
        <taxon>Viridiplantae</taxon>
        <taxon>Streptophyta</taxon>
        <taxon>Embryophyta</taxon>
        <taxon>Tracheophyta</taxon>
        <taxon>Spermatophyta</taxon>
        <taxon>Magnoliopsida</taxon>
        <taxon>eudicotyledons</taxon>
        <taxon>Gunneridae</taxon>
        <taxon>Pentapetalae</taxon>
        <taxon>asterids</taxon>
        <taxon>lamiids</taxon>
        <taxon>Solanales</taxon>
        <taxon>Solanaceae</taxon>
        <taxon>Nicotianoideae</taxon>
        <taxon>Nicotianeae</taxon>
        <taxon>Nicotiana</taxon>
    </lineage>
</organism>
<accession>A0AC58SIX6</accession>
<keyword evidence="1" id="KW-1185">Reference proteome</keyword>
<dbReference type="Proteomes" id="UP000790787">
    <property type="component" value="Chromosome 13"/>
</dbReference>
<proteinExistence type="predicted"/>
<name>A0AC58SIX6_TOBAC</name>
<evidence type="ECO:0000313" key="2">
    <source>
        <dbReference type="RefSeq" id="XP_075084934.1"/>
    </source>
</evidence>
<sequence length="268" mass="30038">MGEFDIEYKSRIAIKLQVLAKFVVEFSPGLLSLAAKEAVIVSESISRVLTLFTDGAFNVKGFGLGIVLTTPSRETLRKGIRTIPLTNNEAEYEALIVGLELARILDSEVIETKCDSQLVVNQVYETFEAKEEHMQQYIVKVRALLSRLREWSITHISREENAKADALANLGSSTEKKGSDSGMVVQLMHSILDADSYYEVNATNLVWEWRNEIIDYLEHGKLPEDHKASRALRTKSAQYIFKGGQLYKRSFQGPLALCLGASKANYVM</sequence>
<reference evidence="1" key="1">
    <citation type="journal article" date="2014" name="Nat. Commun.">
        <title>The tobacco genome sequence and its comparison with those of tomato and potato.</title>
        <authorList>
            <person name="Sierro N."/>
            <person name="Battey J.N."/>
            <person name="Ouadi S."/>
            <person name="Bakaher N."/>
            <person name="Bovet L."/>
            <person name="Willig A."/>
            <person name="Goepfert S."/>
            <person name="Peitsch M.C."/>
            <person name="Ivanov N.V."/>
        </authorList>
    </citation>
    <scope>NUCLEOTIDE SEQUENCE [LARGE SCALE GENOMIC DNA]</scope>
</reference>